<proteinExistence type="predicted"/>
<organism evidence="1 2">
    <name type="scientific">Bartonella bacilliformis Ver097</name>
    <dbReference type="NCBI Taxonomy" id="1293911"/>
    <lineage>
        <taxon>Bacteria</taxon>
        <taxon>Pseudomonadati</taxon>
        <taxon>Pseudomonadota</taxon>
        <taxon>Alphaproteobacteria</taxon>
        <taxon>Hyphomicrobiales</taxon>
        <taxon>Bartonellaceae</taxon>
        <taxon>Bartonella</taxon>
    </lineage>
</organism>
<dbReference type="Proteomes" id="UP000031740">
    <property type="component" value="Unassembled WGS sequence"/>
</dbReference>
<evidence type="ECO:0000313" key="1">
    <source>
        <dbReference type="EMBL" id="KEG19645.1"/>
    </source>
</evidence>
<dbReference type="RefSeq" id="WP_041849590.1">
    <property type="nucleotide sequence ID" value="NZ_KL503804.1"/>
</dbReference>
<gene>
    <name evidence="1" type="ORF">H710_00857</name>
</gene>
<evidence type="ECO:0008006" key="3">
    <source>
        <dbReference type="Google" id="ProtNLM"/>
    </source>
</evidence>
<dbReference type="SUPFAM" id="SSF51197">
    <property type="entry name" value="Clavaminate synthase-like"/>
    <property type="match status" value="1"/>
</dbReference>
<comment type="caution">
    <text evidence="1">The sequence shown here is derived from an EMBL/GenBank/DDBJ whole genome shotgun (WGS) entry which is preliminary data.</text>
</comment>
<protein>
    <recommendedName>
        <fullName evidence="3">JmjC domain-containing protein</fullName>
    </recommendedName>
</protein>
<accession>A0A072R1N3</accession>
<dbReference type="PATRIC" id="fig|1293911.3.peg.889"/>
<evidence type="ECO:0000313" key="2">
    <source>
        <dbReference type="Proteomes" id="UP000031740"/>
    </source>
</evidence>
<name>A0A072R1N3_BARBA</name>
<dbReference type="Gene3D" id="2.60.120.650">
    <property type="entry name" value="Cupin"/>
    <property type="match status" value="1"/>
</dbReference>
<dbReference type="HOGENOM" id="CLU_695745_0_0_5"/>
<reference evidence="1 2" key="1">
    <citation type="submission" date="2013-04" db="EMBL/GenBank/DDBJ databases">
        <title>The Genome Sequence of Bartonella bacilliformis Ver097.</title>
        <authorList>
            <consortium name="The Broad Institute Genomics Platform"/>
            <consortium name="The Broad Institute Genome Sequencing Center for Infectious Disease"/>
            <person name="Feldgarden M."/>
            <person name="Kirby J."/>
            <person name="Birtles R."/>
            <person name="Dasch G."/>
            <person name="Hendrix L."/>
            <person name="Koehler J."/>
            <person name="Walker B."/>
            <person name="Young S.K."/>
            <person name="Zeng Q."/>
            <person name="Gargeya S."/>
            <person name="Fitzgerald M."/>
            <person name="Haas B."/>
            <person name="Abouelleil A."/>
            <person name="Allen A.W."/>
            <person name="Alvarado L."/>
            <person name="Arachchi H.M."/>
            <person name="Berlin A.M."/>
            <person name="Chapman S.B."/>
            <person name="Gainer-Dewar J."/>
            <person name="Goldberg J."/>
            <person name="Griggs A."/>
            <person name="Gujja S."/>
            <person name="Hansen M."/>
            <person name="Howarth C."/>
            <person name="Imamovic A."/>
            <person name="Ireland A."/>
            <person name="Larimer J."/>
            <person name="McCowan C."/>
            <person name="Murphy C."/>
            <person name="Pearson M."/>
            <person name="Poon T.W."/>
            <person name="Priest M."/>
            <person name="Roberts A."/>
            <person name="Saif S."/>
            <person name="Shea T."/>
            <person name="Sisk P."/>
            <person name="Sykes S."/>
            <person name="Wortman J."/>
            <person name="Nusbaum C."/>
            <person name="Birren B."/>
        </authorList>
    </citation>
    <scope>NUCLEOTIDE SEQUENCE [LARGE SCALE GENOMIC DNA]</scope>
    <source>
        <strain evidence="1 2">Ver097</strain>
    </source>
</reference>
<dbReference type="AlphaFoldDB" id="A0A072R1N3"/>
<dbReference type="STRING" id="1293911.H710_00857"/>
<dbReference type="EMBL" id="ASIV01000005">
    <property type="protein sequence ID" value="KEG19645.1"/>
    <property type="molecule type" value="Genomic_DNA"/>
</dbReference>
<sequence length="395" mass="45434">MIPLFSQQFAREIWSKKAIELSTDFIPFSDNQLLSALHAYTHLYDKIRFLNNIASVNISINGEKPQKPSKDFLVLDTDHTLDDYISRIDKIIGNDDWSLMYFGLSAADPRMWDATKIFSDKLATSIGKRPGGRVDVDCFIGRYSCTHAGIHTDYAHNFAYTLRNGKTMYTWPKDRLDLVGLKYPHYEKYKCESIALKNNTGCVAYFPHDFMHVAETKENISVNVNLAFWEYSSAAKDHADHLRKMISIPKRTHYNIIHSGLVNLNPDDQLQLSTLDAILKNGYFKKYMASQSLIMDTSSRIGIARPPIEVVNIGNNIHLEHNTTLQWIILLESEEILISANGHCICVPYRMSFLKIMHQLVNKETVNLTEFSNHEKEYQEILRFIKSLACWRAIC</sequence>